<dbReference type="Pfam" id="PF07679">
    <property type="entry name" value="I-set"/>
    <property type="match status" value="4"/>
</dbReference>
<accession>B4HW47</accession>
<dbReference type="Gene3D" id="1.20.58.60">
    <property type="match status" value="4"/>
</dbReference>
<dbReference type="SMART" id="SM00150">
    <property type="entry name" value="SPEC"/>
    <property type="match status" value="4"/>
</dbReference>
<dbReference type="GO" id="GO:0045214">
    <property type="term" value="P:sarcomere organization"/>
    <property type="evidence" value="ECO:0007669"/>
    <property type="project" value="UniProtKB-ARBA"/>
</dbReference>
<feature type="domain" description="Ig-like" evidence="4">
    <location>
        <begin position="2144"/>
        <end position="2234"/>
    </location>
</feature>
<dbReference type="STRING" id="7238.B4HW47"/>
<dbReference type="FunFam" id="1.20.58.60:FF:000273">
    <property type="entry name" value="Zormin, isoform E"/>
    <property type="match status" value="1"/>
</dbReference>
<dbReference type="EMBL" id="CH480817">
    <property type="protein sequence ID" value="EDW50162.1"/>
    <property type="molecule type" value="Genomic_DNA"/>
</dbReference>
<dbReference type="InterPro" id="IPR036179">
    <property type="entry name" value="Ig-like_dom_sf"/>
</dbReference>
<dbReference type="SMART" id="SM00409">
    <property type="entry name" value="IG"/>
    <property type="match status" value="4"/>
</dbReference>
<dbReference type="SUPFAM" id="SSF48726">
    <property type="entry name" value="Immunoglobulin"/>
    <property type="match status" value="4"/>
</dbReference>
<feature type="compositionally biased region" description="Pro residues" evidence="3">
    <location>
        <begin position="1674"/>
        <end position="1685"/>
    </location>
</feature>
<dbReference type="FunFam" id="1.20.58.60:FF:000203">
    <property type="entry name" value="Uncharacterized protein, isoform F"/>
    <property type="match status" value="1"/>
</dbReference>
<feature type="region of interest" description="Disordered" evidence="3">
    <location>
        <begin position="1996"/>
        <end position="2038"/>
    </location>
</feature>
<feature type="compositionally biased region" description="Basic and acidic residues" evidence="3">
    <location>
        <begin position="1127"/>
        <end position="1169"/>
    </location>
</feature>
<dbReference type="InterPro" id="IPR003599">
    <property type="entry name" value="Ig_sub"/>
</dbReference>
<dbReference type="CDD" id="cd00176">
    <property type="entry name" value="SPEC"/>
    <property type="match status" value="1"/>
</dbReference>
<evidence type="ECO:0000256" key="1">
    <source>
        <dbReference type="ARBA" id="ARBA00004657"/>
    </source>
</evidence>
<keyword evidence="6" id="KW-1185">Reference proteome</keyword>
<feature type="domain" description="Ig-like" evidence="4">
    <location>
        <begin position="1420"/>
        <end position="1508"/>
    </location>
</feature>
<dbReference type="PANTHER" id="PTHR47633">
    <property type="entry name" value="IMMUNOGLOBULIN"/>
    <property type="match status" value="1"/>
</dbReference>
<dbReference type="InterPro" id="IPR018159">
    <property type="entry name" value="Spectrin/alpha-actinin"/>
</dbReference>
<feature type="coiled-coil region" evidence="2">
    <location>
        <begin position="745"/>
        <end position="772"/>
    </location>
</feature>
<proteinExistence type="predicted"/>
<dbReference type="Pfam" id="PF00435">
    <property type="entry name" value="Spectrin"/>
    <property type="match status" value="1"/>
</dbReference>
<dbReference type="FunFam" id="2.60.40.10:FF:000772">
    <property type="entry name" value="Uncharacterized protein, isoform B"/>
    <property type="match status" value="1"/>
</dbReference>
<feature type="region of interest" description="Disordered" evidence="3">
    <location>
        <begin position="2081"/>
        <end position="2116"/>
    </location>
</feature>
<feature type="domain" description="Ig-like" evidence="4">
    <location>
        <begin position="1515"/>
        <end position="1603"/>
    </location>
</feature>
<dbReference type="CDD" id="cd06503">
    <property type="entry name" value="ATP-synt_Fo_b"/>
    <property type="match status" value="1"/>
</dbReference>
<evidence type="ECO:0000313" key="5">
    <source>
        <dbReference type="EMBL" id="EDW50162.1"/>
    </source>
</evidence>
<feature type="coiled-coil region" evidence="2">
    <location>
        <begin position="920"/>
        <end position="947"/>
    </location>
</feature>
<feature type="region of interest" description="Disordered" evidence="3">
    <location>
        <begin position="1"/>
        <end position="33"/>
    </location>
</feature>
<dbReference type="HOGENOM" id="CLU_000275_0_0_1"/>
<dbReference type="Proteomes" id="UP000001292">
    <property type="component" value="Unassembled WGS sequence"/>
</dbReference>
<feature type="compositionally biased region" description="Low complexity" evidence="3">
    <location>
        <begin position="1652"/>
        <end position="1662"/>
    </location>
</feature>
<dbReference type="PROSITE" id="PS50835">
    <property type="entry name" value="IG_LIKE"/>
    <property type="match status" value="4"/>
</dbReference>
<dbReference type="InterPro" id="IPR002017">
    <property type="entry name" value="Spectrin_repeat"/>
</dbReference>
<dbReference type="FunFam" id="2.60.40.10:FF:000519">
    <property type="entry name" value="Muscle M-line assembly protein unc-89"/>
    <property type="match status" value="1"/>
</dbReference>
<gene>
    <name evidence="5" type="primary">Dsec\GM14141</name>
    <name evidence="5" type="ORF">Dsec_GM14141</name>
</gene>
<keyword evidence="2" id="KW-0175">Coiled coil</keyword>
<dbReference type="InterPro" id="IPR058157">
    <property type="entry name" value="Spectrin_met"/>
</dbReference>
<sequence length="2242" mass="256089">MSSSSPTPSQAMSTAMSTGTGTGTTHTTPPSSSLRATTIGTVVVRCGPIQLVIALLQVKHLKHHPLFQSPEKIYIKVVELEPKITALGDNLDESLRMQREHDETLRNLQSLPGPMDEFVQKADKLLASKRISSELVNAMADTLNIIWQDILNLLQDRQHLLILCTQFHDKMTQCFRKMDQLEMACEETLHPPDVPRVQEFLNRFKQLRIDMLTGVMAALKDGNELLAQLEELEKLETLDTRPEHIKRDATRAVHQVQQWLEALHDRRNSLELAWQTRKIQMEQCLALALLGRELVDLEAALQQARMKLNTMYSLGECEHTANEMLTKYREWKQQALLLRDRALKITRAKEKVQSAGHFTEEDACAKAYAVLSGCTEHLDLVDQREHWLHQSREFFAKAEHTVSVLEKLELELTSVKLPPHSPESYAMYSKVDRDVRNFTEEPLRLGYGILDEVGRTQPETQGVKRVLDELENRKVYIQGICANSSEDQQKVQRALSEFLSHHNELLAWLRASGQHQLQQSVDMGENLLQAKQFLLQHHELMQDLEIKGELINLLLESIKVHLESLSPQERYDVDSKAESLHKHWIELKDLVLKRVDYVSLLIDFFELANELSSQLDNLQRQLQQTPDEHKLQFLQATWTGIASTFGELKSRGQRFINLKIVDPYLETKSSAQAVQETLNDFSKRQVDVTSSLENWTTSIAEKREVEYLLEKVMSDNEETVAKSTQVDTQLYPVFTSQSVDSKQLLISTREKLSNVTQDIERAQDEIQQRIQTTLGIQTKDQPSLAKIEQVINNLRMLKAKLDGIKYDYRTLVESVVQFLENIVQLRREIDDYFARQQKEPASGADRSIAEHEKFRDQCMDKFRSLITQSELLIDRVRVLEPPGAREIDTDRILKLLENLRLHFESNSSARMSTLERLEKIEQFRSDLEDIDRSLDSVSQQLHEINNQSVDSLAAAKTTSLAFEYFERTIELLEKRIEKFTESTSQQLFITNPESERYVKDELRKLNDKWQSFKDQVKQKRKSLNQATDFFEVVEKIDAEYREISYFYTSVSNKVPYLRDSVEAGNLVNDIENYVTSREAALRSKLDSASQCAHDMNKVSSLYNDVMNIFQSFIKLKMDINVVQERLKQEQRQKEQRERDARDQAEREKAIKEAEAKERLHREEQSRLENQRQQAAIEQAQRELAARELALREQAVREEEARLQAIREQATREQLAREQAAREEELRIQSLRDIARREEEVRLQNIRDEETRIRREEEDRIRRENESRSKREEEARIQREEITRLQTLRDQVDQQRIVTENIRKDIQVNSIFTELRYASPLFTRPLKDAVTREGDRFVFECEVTGTPEPAVEWFKDGISIQTNSDYKTTFDKGICRLVIEETFAADSARFSCRASNLVGTCDTNATLSVRENAAEVQLVPPRILRFLQSGKATEGSSFQFACVVAGVPLPTVQWFKNDKCIDDSPDYVISYNNGEATLKFEEVFLEDDAVYTCSASNPAGIEHCSASLIVEQTIFPPVFGRRLQAQVSKKGEKLTMEVEVTGLPEPTVTWLKDDKPLKDAGISEHRLLAQGNSYRLIIEKAQTTDSGKYMVRATNAGGEAKSIADCAILEPSPERLQEVVKTIVYETGPVAPVASEFKTEGYKYTSSSMTSNYSHNMQSSSSSSHHETKFSSTSAPPPVVTYPSPIPAQRKTPAAEFSDYSSEIDERFRSVSRANESDAEIKGYRVVFPPTPTPRTNIATNGHKSPVVVITPSPMEFEPTPQDYARPKFEPISKEIRHEIKAETSSKQSKFMQNQQQNQPVFKPKPVAAKFIAATQQQQQKQPQATSRPTMYYNAVAGAPMHVAKVATETKNVMQMHESTESSQRVVNMQQTKRIIHFDSPQEQRDQQILEPFPYSPATSRTPSRQSHLPPPATPTKFVPGEFRESDYESEVDGARIQPLWSPYGDGLTKGFRRVAPPQGAGRSCSLPRTYERVLSPMEFDRGPEMPSKIHVDINTLRKEQRGGSTVTTQNRTQSLNRNTTMRQQQQHQQQQQQQQSMDQIDRAGTLPRYGYSSLQQQAENQGRRMGSTFLQKSHQFVDDVSREVRSSASNGIRPGFKRAPSEGSSQQPQAFRDESRVSQYVPELPNTEPVNAHLSRDELAQRQPLFITPLKDIAVGVGGTARFECIVQAHPQPQVNWTHNGGLLESGSRHCIEYRNGVCRLTLPQAYPDDNGSYACTAMNPLGAATTSGNLTVSSTNRGFRY</sequence>
<evidence type="ECO:0000259" key="4">
    <source>
        <dbReference type="PROSITE" id="PS50835"/>
    </source>
</evidence>
<dbReference type="Pfam" id="PF24915">
    <property type="entry name" value="Spectrin_SESTD1"/>
    <property type="match status" value="1"/>
</dbReference>
<feature type="coiled-coil region" evidence="2">
    <location>
        <begin position="601"/>
        <end position="628"/>
    </location>
</feature>
<feature type="domain" description="Ig-like" evidence="4">
    <location>
        <begin position="1319"/>
        <end position="1407"/>
    </location>
</feature>
<dbReference type="Gene3D" id="2.60.40.10">
    <property type="entry name" value="Immunoglobulins"/>
    <property type="match status" value="4"/>
</dbReference>
<reference evidence="5 6" key="1">
    <citation type="journal article" date="2007" name="Nature">
        <title>Evolution of genes and genomes on the Drosophila phylogeny.</title>
        <authorList>
            <consortium name="Drosophila 12 Genomes Consortium"/>
            <person name="Clark A.G."/>
            <person name="Eisen M.B."/>
            <person name="Smith D.R."/>
            <person name="Bergman C.M."/>
            <person name="Oliver B."/>
            <person name="Markow T.A."/>
            <person name="Kaufman T.C."/>
            <person name="Kellis M."/>
            <person name="Gelbart W."/>
            <person name="Iyer V.N."/>
            <person name="Pollard D.A."/>
            <person name="Sackton T.B."/>
            <person name="Larracuente A.M."/>
            <person name="Singh N.D."/>
            <person name="Abad J.P."/>
            <person name="Abt D.N."/>
            <person name="Adryan B."/>
            <person name="Aguade M."/>
            <person name="Akashi H."/>
            <person name="Anderson W.W."/>
            <person name="Aquadro C.F."/>
            <person name="Ardell D.H."/>
            <person name="Arguello R."/>
            <person name="Artieri C.G."/>
            <person name="Barbash D.A."/>
            <person name="Barker D."/>
            <person name="Barsanti P."/>
            <person name="Batterham P."/>
            <person name="Batzoglou S."/>
            <person name="Begun D."/>
            <person name="Bhutkar A."/>
            <person name="Blanco E."/>
            <person name="Bosak S.A."/>
            <person name="Bradley R.K."/>
            <person name="Brand A.D."/>
            <person name="Brent M.R."/>
            <person name="Brooks A.N."/>
            <person name="Brown R.H."/>
            <person name="Butlin R.K."/>
            <person name="Caggese C."/>
            <person name="Calvi B.R."/>
            <person name="Bernardo de Carvalho A."/>
            <person name="Caspi A."/>
            <person name="Castrezana S."/>
            <person name="Celniker S.E."/>
            <person name="Chang J.L."/>
            <person name="Chapple C."/>
            <person name="Chatterji S."/>
            <person name="Chinwalla A."/>
            <person name="Civetta A."/>
            <person name="Clifton S.W."/>
            <person name="Comeron J.M."/>
            <person name="Costello J.C."/>
            <person name="Coyne J.A."/>
            <person name="Daub J."/>
            <person name="David R.G."/>
            <person name="Delcher A.L."/>
            <person name="Delehaunty K."/>
            <person name="Do C.B."/>
            <person name="Ebling H."/>
            <person name="Edwards K."/>
            <person name="Eickbush T."/>
            <person name="Evans J.D."/>
            <person name="Filipski A."/>
            <person name="Findeiss S."/>
            <person name="Freyhult E."/>
            <person name="Fulton L."/>
            <person name="Fulton R."/>
            <person name="Garcia A.C."/>
            <person name="Gardiner A."/>
            <person name="Garfield D.A."/>
            <person name="Garvin B.E."/>
            <person name="Gibson G."/>
            <person name="Gilbert D."/>
            <person name="Gnerre S."/>
            <person name="Godfrey J."/>
            <person name="Good R."/>
            <person name="Gotea V."/>
            <person name="Gravely B."/>
            <person name="Greenberg A.J."/>
            <person name="Griffiths-Jones S."/>
            <person name="Gross S."/>
            <person name="Guigo R."/>
            <person name="Gustafson E.A."/>
            <person name="Haerty W."/>
            <person name="Hahn M.W."/>
            <person name="Halligan D.L."/>
            <person name="Halpern A.L."/>
            <person name="Halter G.M."/>
            <person name="Han M.V."/>
            <person name="Heger A."/>
            <person name="Hillier L."/>
            <person name="Hinrichs A.S."/>
            <person name="Holmes I."/>
            <person name="Hoskins R.A."/>
            <person name="Hubisz M.J."/>
            <person name="Hultmark D."/>
            <person name="Huntley M.A."/>
            <person name="Jaffe D.B."/>
            <person name="Jagadeeshan S."/>
            <person name="Jeck W.R."/>
            <person name="Johnson J."/>
            <person name="Jones C.D."/>
            <person name="Jordan W.C."/>
            <person name="Karpen G.H."/>
            <person name="Kataoka E."/>
            <person name="Keightley P.D."/>
            <person name="Kheradpour P."/>
            <person name="Kirkness E.F."/>
            <person name="Koerich L.B."/>
            <person name="Kristiansen K."/>
            <person name="Kudrna D."/>
            <person name="Kulathinal R.J."/>
            <person name="Kumar S."/>
            <person name="Kwok R."/>
            <person name="Lander E."/>
            <person name="Langley C.H."/>
            <person name="Lapoint R."/>
            <person name="Lazzaro B.P."/>
            <person name="Lee S.J."/>
            <person name="Levesque L."/>
            <person name="Li R."/>
            <person name="Lin C.F."/>
            <person name="Lin M.F."/>
            <person name="Lindblad-Toh K."/>
            <person name="Llopart A."/>
            <person name="Long M."/>
            <person name="Low L."/>
            <person name="Lozovsky E."/>
            <person name="Lu J."/>
            <person name="Luo M."/>
            <person name="Machado C.A."/>
            <person name="Makalowski W."/>
            <person name="Marzo M."/>
            <person name="Matsuda M."/>
            <person name="Matzkin L."/>
            <person name="McAllister B."/>
            <person name="McBride C.S."/>
            <person name="McKernan B."/>
            <person name="McKernan K."/>
            <person name="Mendez-Lago M."/>
            <person name="Minx P."/>
            <person name="Mollenhauer M.U."/>
            <person name="Montooth K."/>
            <person name="Mount S.M."/>
            <person name="Mu X."/>
            <person name="Myers E."/>
            <person name="Negre B."/>
            <person name="Newfeld S."/>
            <person name="Nielsen R."/>
            <person name="Noor M.A."/>
            <person name="O'Grady P."/>
            <person name="Pachter L."/>
            <person name="Papaceit M."/>
            <person name="Parisi M.J."/>
            <person name="Parisi M."/>
            <person name="Parts L."/>
            <person name="Pedersen J.S."/>
            <person name="Pesole G."/>
            <person name="Phillippy A.M."/>
            <person name="Ponting C.P."/>
            <person name="Pop M."/>
            <person name="Porcelli D."/>
            <person name="Powell J.R."/>
            <person name="Prohaska S."/>
            <person name="Pruitt K."/>
            <person name="Puig M."/>
            <person name="Quesneville H."/>
            <person name="Ram K.R."/>
            <person name="Rand D."/>
            <person name="Rasmussen M.D."/>
            <person name="Reed L.K."/>
            <person name="Reenan R."/>
            <person name="Reily A."/>
            <person name="Remington K.A."/>
            <person name="Rieger T.T."/>
            <person name="Ritchie M.G."/>
            <person name="Robin C."/>
            <person name="Rogers Y.H."/>
            <person name="Rohde C."/>
            <person name="Rozas J."/>
            <person name="Rubenfield M.J."/>
            <person name="Ruiz A."/>
            <person name="Russo S."/>
            <person name="Salzberg S.L."/>
            <person name="Sanchez-Gracia A."/>
            <person name="Saranga D.J."/>
            <person name="Sato H."/>
            <person name="Schaeffer S.W."/>
            <person name="Schatz M.C."/>
            <person name="Schlenke T."/>
            <person name="Schwartz R."/>
            <person name="Segarra C."/>
            <person name="Singh R.S."/>
            <person name="Sirot L."/>
            <person name="Sirota M."/>
            <person name="Sisneros N.B."/>
            <person name="Smith C.D."/>
            <person name="Smith T.F."/>
            <person name="Spieth J."/>
            <person name="Stage D.E."/>
            <person name="Stark A."/>
            <person name="Stephan W."/>
            <person name="Strausberg R.L."/>
            <person name="Strempel S."/>
            <person name="Sturgill D."/>
            <person name="Sutton G."/>
            <person name="Sutton G.G."/>
            <person name="Tao W."/>
            <person name="Teichmann S."/>
            <person name="Tobari Y.N."/>
            <person name="Tomimura Y."/>
            <person name="Tsolas J.M."/>
            <person name="Valente V.L."/>
            <person name="Venter E."/>
            <person name="Venter J.C."/>
            <person name="Vicario S."/>
            <person name="Vieira F.G."/>
            <person name="Vilella A.J."/>
            <person name="Villasante A."/>
            <person name="Walenz B."/>
            <person name="Wang J."/>
            <person name="Wasserman M."/>
            <person name="Watts T."/>
            <person name="Wilson D."/>
            <person name="Wilson R.K."/>
            <person name="Wing R.A."/>
            <person name="Wolfner M.F."/>
            <person name="Wong A."/>
            <person name="Wong G.K."/>
            <person name="Wu C.I."/>
            <person name="Wu G."/>
            <person name="Yamamoto D."/>
            <person name="Yang H.P."/>
            <person name="Yang S.P."/>
            <person name="Yorke J.A."/>
            <person name="Yoshida K."/>
            <person name="Zdobnov E."/>
            <person name="Zhang P."/>
            <person name="Zhang Y."/>
            <person name="Zimin A.V."/>
            <person name="Baldwin J."/>
            <person name="Abdouelleil A."/>
            <person name="Abdulkadir J."/>
            <person name="Abebe A."/>
            <person name="Abera B."/>
            <person name="Abreu J."/>
            <person name="Acer S.C."/>
            <person name="Aftuck L."/>
            <person name="Alexander A."/>
            <person name="An P."/>
            <person name="Anderson E."/>
            <person name="Anderson S."/>
            <person name="Arachi H."/>
            <person name="Azer M."/>
            <person name="Bachantsang P."/>
            <person name="Barry A."/>
            <person name="Bayul T."/>
            <person name="Berlin A."/>
            <person name="Bessette D."/>
            <person name="Bloom T."/>
            <person name="Blye J."/>
            <person name="Boguslavskiy L."/>
            <person name="Bonnet C."/>
            <person name="Boukhgalter B."/>
            <person name="Bourzgui I."/>
            <person name="Brown A."/>
            <person name="Cahill P."/>
            <person name="Channer S."/>
            <person name="Cheshatsang Y."/>
            <person name="Chuda L."/>
            <person name="Citroen M."/>
            <person name="Collymore A."/>
            <person name="Cooke P."/>
            <person name="Costello M."/>
            <person name="D'Aco K."/>
            <person name="Daza R."/>
            <person name="De Haan G."/>
            <person name="DeGray S."/>
            <person name="DeMaso C."/>
            <person name="Dhargay N."/>
            <person name="Dooley K."/>
            <person name="Dooley E."/>
            <person name="Doricent M."/>
            <person name="Dorje P."/>
            <person name="Dorjee K."/>
            <person name="Dupes A."/>
            <person name="Elong R."/>
            <person name="Falk J."/>
            <person name="Farina A."/>
            <person name="Faro S."/>
            <person name="Ferguson D."/>
            <person name="Fisher S."/>
            <person name="Foley C.D."/>
            <person name="Franke A."/>
            <person name="Friedrich D."/>
            <person name="Gadbois L."/>
            <person name="Gearin G."/>
            <person name="Gearin C.R."/>
            <person name="Giannoukos G."/>
            <person name="Goode T."/>
            <person name="Graham J."/>
            <person name="Grandbois E."/>
            <person name="Grewal S."/>
            <person name="Gyaltsen K."/>
            <person name="Hafez N."/>
            <person name="Hagos B."/>
            <person name="Hall J."/>
            <person name="Henson C."/>
            <person name="Hollinger A."/>
            <person name="Honan T."/>
            <person name="Huard M.D."/>
            <person name="Hughes L."/>
            <person name="Hurhula B."/>
            <person name="Husby M.E."/>
            <person name="Kamat A."/>
            <person name="Kanga B."/>
            <person name="Kashin S."/>
            <person name="Khazanovich D."/>
            <person name="Kisner P."/>
            <person name="Lance K."/>
            <person name="Lara M."/>
            <person name="Lee W."/>
            <person name="Lennon N."/>
            <person name="Letendre F."/>
            <person name="LeVine R."/>
            <person name="Lipovsky A."/>
            <person name="Liu X."/>
            <person name="Liu J."/>
            <person name="Liu S."/>
            <person name="Lokyitsang T."/>
            <person name="Lokyitsang Y."/>
            <person name="Lubonja R."/>
            <person name="Lui A."/>
            <person name="MacDonald P."/>
            <person name="Magnisalis V."/>
            <person name="Maru K."/>
            <person name="Matthews C."/>
            <person name="McCusker W."/>
            <person name="McDonough S."/>
            <person name="Mehta T."/>
            <person name="Meldrim J."/>
            <person name="Meneus L."/>
            <person name="Mihai O."/>
            <person name="Mihalev A."/>
            <person name="Mihova T."/>
            <person name="Mittelman R."/>
            <person name="Mlenga V."/>
            <person name="Montmayeur A."/>
            <person name="Mulrain L."/>
            <person name="Navidi A."/>
            <person name="Naylor J."/>
            <person name="Negash T."/>
            <person name="Nguyen T."/>
            <person name="Nguyen N."/>
            <person name="Nicol R."/>
            <person name="Norbu C."/>
            <person name="Norbu N."/>
            <person name="Novod N."/>
            <person name="O'Neill B."/>
            <person name="Osman S."/>
            <person name="Markiewicz E."/>
            <person name="Oyono O.L."/>
            <person name="Patti C."/>
            <person name="Phunkhang P."/>
            <person name="Pierre F."/>
            <person name="Priest M."/>
            <person name="Raghuraman S."/>
            <person name="Rege F."/>
            <person name="Reyes R."/>
            <person name="Rise C."/>
            <person name="Rogov P."/>
            <person name="Ross K."/>
            <person name="Ryan E."/>
            <person name="Settipalli S."/>
            <person name="Shea T."/>
            <person name="Sherpa N."/>
            <person name="Shi L."/>
            <person name="Shih D."/>
            <person name="Sparrow T."/>
            <person name="Spaulding J."/>
            <person name="Stalker J."/>
            <person name="Stange-Thomann N."/>
            <person name="Stavropoulos S."/>
            <person name="Stone C."/>
            <person name="Strader C."/>
            <person name="Tesfaye S."/>
            <person name="Thomson T."/>
            <person name="Thoulutsang Y."/>
            <person name="Thoulutsang D."/>
            <person name="Topham K."/>
            <person name="Topping I."/>
            <person name="Tsamla T."/>
            <person name="Vassiliev H."/>
            <person name="Vo A."/>
            <person name="Wangchuk T."/>
            <person name="Wangdi T."/>
            <person name="Weiand M."/>
            <person name="Wilkinson J."/>
            <person name="Wilson A."/>
            <person name="Yadav S."/>
            <person name="Young G."/>
            <person name="Yu Q."/>
            <person name="Zembek L."/>
            <person name="Zhong D."/>
            <person name="Zimmer A."/>
            <person name="Zwirko Z."/>
            <person name="Jaffe D.B."/>
            <person name="Alvarez P."/>
            <person name="Brockman W."/>
            <person name="Butler J."/>
            <person name="Chin C."/>
            <person name="Gnerre S."/>
            <person name="Grabherr M."/>
            <person name="Kleber M."/>
            <person name="Mauceli E."/>
            <person name="MacCallum I."/>
        </authorList>
    </citation>
    <scope>NUCLEOTIDE SEQUENCE [LARGE SCALE GENOMIC DNA]</scope>
    <source>
        <strain evidence="6">Rob3c / Tucson 14021-0248.25</strain>
    </source>
</reference>
<evidence type="ECO:0000256" key="3">
    <source>
        <dbReference type="SAM" id="MobiDB-lite"/>
    </source>
</evidence>
<feature type="compositionally biased region" description="Low complexity" evidence="3">
    <location>
        <begin position="2023"/>
        <end position="2035"/>
    </location>
</feature>
<organism evidence="6">
    <name type="scientific">Drosophila sechellia</name>
    <name type="common">Fruit fly</name>
    <dbReference type="NCBI Taxonomy" id="7238"/>
    <lineage>
        <taxon>Eukaryota</taxon>
        <taxon>Metazoa</taxon>
        <taxon>Ecdysozoa</taxon>
        <taxon>Arthropoda</taxon>
        <taxon>Hexapoda</taxon>
        <taxon>Insecta</taxon>
        <taxon>Pterygota</taxon>
        <taxon>Neoptera</taxon>
        <taxon>Endopterygota</taxon>
        <taxon>Diptera</taxon>
        <taxon>Brachycera</taxon>
        <taxon>Muscomorpha</taxon>
        <taxon>Ephydroidea</taxon>
        <taxon>Drosophilidae</taxon>
        <taxon>Drosophila</taxon>
        <taxon>Sophophora</taxon>
    </lineage>
</organism>
<protein>
    <submittedName>
        <fullName evidence="5">GM14141</fullName>
    </submittedName>
</protein>
<name>B4HW47_DROSE</name>
<dbReference type="SMR" id="B4HW47"/>
<dbReference type="SMART" id="SM00408">
    <property type="entry name" value="IGc2"/>
    <property type="match status" value="4"/>
</dbReference>
<dbReference type="InterPro" id="IPR007110">
    <property type="entry name" value="Ig-like_dom"/>
</dbReference>
<feature type="region of interest" description="Disordered" evidence="3">
    <location>
        <begin position="1127"/>
        <end position="1173"/>
    </location>
</feature>
<dbReference type="OMA" id="HIIEYRN"/>
<dbReference type="FunFam" id="2.60.40.10:FF:000838">
    <property type="entry name" value="Uncharacterized protein, isoform F"/>
    <property type="match status" value="1"/>
</dbReference>
<evidence type="ECO:0000313" key="6">
    <source>
        <dbReference type="Proteomes" id="UP000001292"/>
    </source>
</evidence>
<feature type="compositionally biased region" description="Polar residues" evidence="3">
    <location>
        <begin position="1896"/>
        <end position="1906"/>
    </location>
</feature>
<dbReference type="Pfam" id="PF25101">
    <property type="entry name" value="Spectrin_7"/>
    <property type="match status" value="1"/>
</dbReference>
<dbReference type="PANTHER" id="PTHR47633:SF4">
    <property type="entry name" value="MYOPALLADIN ISOFORM X1"/>
    <property type="match status" value="1"/>
</dbReference>
<dbReference type="PhylomeDB" id="B4HW47"/>
<feature type="region of interest" description="Disordered" evidence="3">
    <location>
        <begin position="1256"/>
        <end position="1275"/>
    </location>
</feature>
<dbReference type="FunFam" id="2.60.40.10:FF:001151">
    <property type="entry name" value="Uncharacterized protein, isoform F"/>
    <property type="match status" value="1"/>
</dbReference>
<feature type="region of interest" description="Disordered" evidence="3">
    <location>
        <begin position="1892"/>
        <end position="1919"/>
    </location>
</feature>
<dbReference type="InterPro" id="IPR056804">
    <property type="entry name" value="Spectrin_SESTD1"/>
</dbReference>
<feature type="region of interest" description="Disordered" evidence="3">
    <location>
        <begin position="1652"/>
        <end position="1699"/>
    </location>
</feature>
<evidence type="ECO:0000256" key="2">
    <source>
        <dbReference type="SAM" id="Coils"/>
    </source>
</evidence>
<dbReference type="GO" id="GO:0031430">
    <property type="term" value="C:M band"/>
    <property type="evidence" value="ECO:0007669"/>
    <property type="project" value="UniProtKB-ARBA"/>
</dbReference>
<dbReference type="InterPro" id="IPR013098">
    <property type="entry name" value="Ig_I-set"/>
</dbReference>
<dbReference type="SUPFAM" id="SSF46966">
    <property type="entry name" value="Spectrin repeat"/>
    <property type="match status" value="4"/>
</dbReference>
<dbReference type="InterPro" id="IPR013783">
    <property type="entry name" value="Ig-like_fold"/>
</dbReference>
<dbReference type="InterPro" id="IPR003598">
    <property type="entry name" value="Ig_sub2"/>
</dbReference>
<dbReference type="FunFam" id="1.20.58.60:FF:000194">
    <property type="entry name" value="Uncharacterized protein, isoform I"/>
    <property type="match status" value="1"/>
</dbReference>
<feature type="compositionally biased region" description="Polar residues" evidence="3">
    <location>
        <begin position="2002"/>
        <end position="2022"/>
    </location>
</feature>
<comment type="subcellular location">
    <subcellularLocation>
        <location evidence="1">Cytoplasm</location>
        <location evidence="1">Myofibril</location>
    </subcellularLocation>
</comment>